<dbReference type="EMBL" id="CP159837">
    <property type="protein sequence ID" value="XCM35546.1"/>
    <property type="molecule type" value="Genomic_DNA"/>
</dbReference>
<proteinExistence type="predicted"/>
<reference evidence="2" key="1">
    <citation type="submission" date="2024-07" db="EMBL/GenBank/DDBJ databases">
        <authorList>
            <person name="Kim Y.J."/>
            <person name="Jeong J.Y."/>
        </authorList>
    </citation>
    <scope>NUCLEOTIDE SEQUENCE</scope>
    <source>
        <strain evidence="2">GIHE-MW2</strain>
    </source>
</reference>
<evidence type="ECO:0000256" key="1">
    <source>
        <dbReference type="SAM" id="Phobius"/>
    </source>
</evidence>
<feature type="transmembrane region" description="Helical" evidence="1">
    <location>
        <begin position="952"/>
        <end position="969"/>
    </location>
</feature>
<dbReference type="RefSeq" id="WP_054465492.1">
    <property type="nucleotide sequence ID" value="NZ_CP159837.1"/>
</dbReference>
<dbReference type="Gene3D" id="3.30.70.1430">
    <property type="entry name" value="Multidrug efflux transporter AcrB pore domain"/>
    <property type="match status" value="2"/>
</dbReference>
<dbReference type="InterPro" id="IPR001036">
    <property type="entry name" value="Acrflvin-R"/>
</dbReference>
<accession>A0AAU8JB60</accession>
<dbReference type="InterPro" id="IPR027463">
    <property type="entry name" value="AcrB_DN_DC_subdom"/>
</dbReference>
<dbReference type="GO" id="GO:0005886">
    <property type="term" value="C:plasma membrane"/>
    <property type="evidence" value="ECO:0007669"/>
    <property type="project" value="TreeGrafter"/>
</dbReference>
<dbReference type="PANTHER" id="PTHR32063:SF24">
    <property type="entry name" value="CATION EFFLUX SYSTEM (ACRB_ACRD_ACRF FAMILY)"/>
    <property type="match status" value="1"/>
</dbReference>
<dbReference type="SUPFAM" id="SSF82693">
    <property type="entry name" value="Multidrug efflux transporter AcrB pore domain, PN1, PN2, PC1 and PC2 subdomains"/>
    <property type="match status" value="2"/>
</dbReference>
<feature type="transmembrane region" description="Helical" evidence="1">
    <location>
        <begin position="357"/>
        <end position="376"/>
    </location>
</feature>
<protein>
    <submittedName>
        <fullName evidence="2">Efflux RND transporter permease subunit</fullName>
    </submittedName>
</protein>
<feature type="transmembrane region" description="Helical" evidence="1">
    <location>
        <begin position="16"/>
        <end position="39"/>
    </location>
</feature>
<feature type="transmembrane region" description="Helical" evidence="1">
    <location>
        <begin position="454"/>
        <end position="475"/>
    </location>
</feature>
<feature type="transmembrane region" description="Helical" evidence="1">
    <location>
        <begin position="1003"/>
        <end position="1022"/>
    </location>
</feature>
<gene>
    <name evidence="2" type="ORF">ABWT76_004235</name>
</gene>
<dbReference type="Pfam" id="PF00873">
    <property type="entry name" value="ACR_tran"/>
    <property type="match status" value="1"/>
</dbReference>
<keyword evidence="1" id="KW-0472">Membrane</keyword>
<dbReference type="AlphaFoldDB" id="A0AAU8JB60"/>
<feature type="transmembrane region" description="Helical" evidence="1">
    <location>
        <begin position="482"/>
        <end position="504"/>
    </location>
</feature>
<keyword evidence="1" id="KW-0812">Transmembrane</keyword>
<dbReference type="GO" id="GO:0042910">
    <property type="term" value="F:xenobiotic transmembrane transporter activity"/>
    <property type="evidence" value="ECO:0007669"/>
    <property type="project" value="TreeGrafter"/>
</dbReference>
<dbReference type="Gene3D" id="3.30.2090.10">
    <property type="entry name" value="Multidrug efflux transporter AcrB TolC docking domain, DN and DC subdomains"/>
    <property type="match status" value="2"/>
</dbReference>
<evidence type="ECO:0000313" key="2">
    <source>
        <dbReference type="EMBL" id="XCM35546.1"/>
    </source>
</evidence>
<dbReference type="Gene3D" id="3.30.70.1320">
    <property type="entry name" value="Multidrug efflux transporter AcrB pore domain like"/>
    <property type="match status" value="1"/>
</dbReference>
<feature type="transmembrane region" description="Helical" evidence="1">
    <location>
        <begin position="1071"/>
        <end position="1100"/>
    </location>
</feature>
<name>A0AAU8JB60_9CYAN</name>
<dbReference type="Gene3D" id="3.30.70.1440">
    <property type="entry name" value="Multidrug efflux transporter AcrB pore domain"/>
    <property type="match status" value="1"/>
</dbReference>
<sequence>MTKTPPSPPPSPVAKFFFLNTVFGLLLCFLFVIGGLIGVSSMVKEGDPDINIAIATIQTLWPGADPETIENQVTDKIETQLKSLKGLKEITSASFDGMSLINVEFQANAPIAESIAQVRAEVDEAKPDLTLEAEEPKVTQVSVQDVPILTIGLYGDIDIAVLSRAAEEIEDLLEKVPNVREVNVGGQRDEVIHVQMMPNKLTALGISPTTVAQAIQRGNIDMPWDQVESDDIGSQVRLYGRFRTLEDLSNLPITRICGSDKCESEDRVVRLGEIAEIRRDLEREKNRAFISFAGAEYQPAINIDVIKVPGSDTIKVVDDCLEAIAQIKQNPNIWPYSMEYKVIATDKDTILYDLNQLFQNGWQGVLCVFLILLVALTWREAIIAGLSIPLTILATLAIVWLLGNTLNKMVQVGMILSLGLLVDVFILMMEGMHEGLFIEKLTFNQAALKTVRTFAIPALSGQLTTILAMVPLMAIGGLMGKFIRLLPITAIICLSMSYIIALFVDIPLSRYLLDKKSPAQIPGFFKKPGISCRGNLPQGSAVSKREKEKASLIDRLTKIVTTKFTLWLQRFTIPNKFIASLWVCGAIGLFVFTTTLAGSVPGTLFPDADKTALSVNVEMPPTATLETSQKVADDLGEILRCFVGANDSAINSSTKQTSNCPNASPLLFESVVKLVGQRSNLVAETGLKPSDGSYLLGFSVAFVPKEQREKNSFEYLDQIRTELNAAMRKYPGASLVVNVEKAGEGGDPIAIEITGTDMDELRRISGEVQMALRGVLGAVDVRDDLGSLRPDIKFQPKREAMDFYGIGANDLAMQGRYLMTDNDIADFPIGGGQEDLEIRLSTAWPSRGGSVGGPTRPDELAMVRLITPNGPIAADQILEQVPGMSPLSITHKNAQRTVMVLAKTKDRTVGEILADLEPKLTEMKRQWPIGYNYNFGGEAATTEETFGSAKKMAVVALFLVFAVLVIQFGSFTQPFIIMLAIPFGLIGTFSGFFLLWIPISFPAVIGIISLTGIVVNNSIVMVDTMNTYLKEGMDLRQAAARGASDRLRPILSTTLTTIVGVLPMAFSDPMWFPLCMAIAFGLTSSTCIGLLVTPALYLLLTPSDKMRIEERG</sequence>
<feature type="transmembrane region" description="Helical" evidence="1">
    <location>
        <begin position="382"/>
        <end position="402"/>
    </location>
</feature>
<keyword evidence="1" id="KW-1133">Transmembrane helix</keyword>
<feature type="transmembrane region" description="Helical" evidence="1">
    <location>
        <begin position="409"/>
        <end position="429"/>
    </location>
</feature>
<organism evidence="2">
    <name type="scientific">Planktothricoides raciborskii GIHE-MW2</name>
    <dbReference type="NCBI Taxonomy" id="2792601"/>
    <lineage>
        <taxon>Bacteria</taxon>
        <taxon>Bacillati</taxon>
        <taxon>Cyanobacteriota</taxon>
        <taxon>Cyanophyceae</taxon>
        <taxon>Oscillatoriophycideae</taxon>
        <taxon>Oscillatoriales</taxon>
        <taxon>Oscillatoriaceae</taxon>
        <taxon>Planktothricoides</taxon>
    </lineage>
</organism>
<dbReference type="SUPFAM" id="SSF82714">
    <property type="entry name" value="Multidrug efflux transporter AcrB TolC docking domain, DN and DC subdomains"/>
    <property type="match status" value="1"/>
</dbReference>
<dbReference type="Gene3D" id="1.20.1640.10">
    <property type="entry name" value="Multidrug efflux transporter AcrB transmembrane domain"/>
    <property type="match status" value="2"/>
</dbReference>
<dbReference type="SUPFAM" id="SSF82866">
    <property type="entry name" value="Multidrug efflux transporter AcrB transmembrane domain"/>
    <property type="match status" value="2"/>
</dbReference>
<feature type="transmembrane region" description="Helical" evidence="1">
    <location>
        <begin position="577"/>
        <end position="600"/>
    </location>
</feature>
<dbReference type="PANTHER" id="PTHR32063">
    <property type="match status" value="1"/>
</dbReference>
<dbReference type="PRINTS" id="PR00702">
    <property type="entry name" value="ACRIFLAVINRP"/>
</dbReference>